<organism evidence="2 3">
    <name type="scientific">Wickerhamomyces anomalus (strain ATCC 58044 / CBS 1984 / NCYC 433 / NRRL Y-366-8)</name>
    <name type="common">Yeast</name>
    <name type="synonym">Hansenula anomala</name>
    <dbReference type="NCBI Taxonomy" id="683960"/>
    <lineage>
        <taxon>Eukaryota</taxon>
        <taxon>Fungi</taxon>
        <taxon>Dikarya</taxon>
        <taxon>Ascomycota</taxon>
        <taxon>Saccharomycotina</taxon>
        <taxon>Saccharomycetes</taxon>
        <taxon>Phaffomycetales</taxon>
        <taxon>Wickerhamomycetaceae</taxon>
        <taxon>Wickerhamomyces</taxon>
    </lineage>
</organism>
<dbReference type="AlphaFoldDB" id="A0A1E3P1H0"/>
<proteinExistence type="predicted"/>
<feature type="compositionally biased region" description="Polar residues" evidence="1">
    <location>
        <begin position="24"/>
        <end position="47"/>
    </location>
</feature>
<evidence type="ECO:0000256" key="1">
    <source>
        <dbReference type="SAM" id="MobiDB-lite"/>
    </source>
</evidence>
<evidence type="ECO:0000313" key="2">
    <source>
        <dbReference type="EMBL" id="ODQ59329.1"/>
    </source>
</evidence>
<name>A0A1E3P1H0_WICAA</name>
<evidence type="ECO:0000313" key="3">
    <source>
        <dbReference type="Proteomes" id="UP000094112"/>
    </source>
</evidence>
<dbReference type="RefSeq" id="XP_019038536.1">
    <property type="nucleotide sequence ID" value="XM_019185807.1"/>
</dbReference>
<dbReference type="GeneID" id="30203053"/>
<dbReference type="Proteomes" id="UP000094112">
    <property type="component" value="Unassembled WGS sequence"/>
</dbReference>
<reference evidence="2 3" key="1">
    <citation type="journal article" date="2016" name="Proc. Natl. Acad. Sci. U.S.A.">
        <title>Comparative genomics of biotechnologically important yeasts.</title>
        <authorList>
            <person name="Riley R."/>
            <person name="Haridas S."/>
            <person name="Wolfe K.H."/>
            <person name="Lopes M.R."/>
            <person name="Hittinger C.T."/>
            <person name="Goeker M."/>
            <person name="Salamov A.A."/>
            <person name="Wisecaver J.H."/>
            <person name="Long T.M."/>
            <person name="Calvey C.H."/>
            <person name="Aerts A.L."/>
            <person name="Barry K.W."/>
            <person name="Choi C."/>
            <person name="Clum A."/>
            <person name="Coughlan A.Y."/>
            <person name="Deshpande S."/>
            <person name="Douglass A.P."/>
            <person name="Hanson S.J."/>
            <person name="Klenk H.-P."/>
            <person name="LaButti K.M."/>
            <person name="Lapidus A."/>
            <person name="Lindquist E.A."/>
            <person name="Lipzen A.M."/>
            <person name="Meier-Kolthoff J.P."/>
            <person name="Ohm R.A."/>
            <person name="Otillar R.P."/>
            <person name="Pangilinan J.L."/>
            <person name="Peng Y."/>
            <person name="Rokas A."/>
            <person name="Rosa C.A."/>
            <person name="Scheuner C."/>
            <person name="Sibirny A.A."/>
            <person name="Slot J.C."/>
            <person name="Stielow J.B."/>
            <person name="Sun H."/>
            <person name="Kurtzman C.P."/>
            <person name="Blackwell M."/>
            <person name="Grigoriev I.V."/>
            <person name="Jeffries T.W."/>
        </authorList>
    </citation>
    <scope>NUCLEOTIDE SEQUENCE [LARGE SCALE GENOMIC DNA]</scope>
    <source>
        <strain evidence="3">ATCC 58044 / CBS 1984 / NCYC 433 / NRRL Y-366-8</strain>
    </source>
</reference>
<sequence>MWLKAAFVAVKLDRELKPREIENQDPNQPEHQQQNKLTTVSKPSQSDRPIDMFTSE</sequence>
<keyword evidence="3" id="KW-1185">Reference proteome</keyword>
<feature type="region of interest" description="Disordered" evidence="1">
    <location>
        <begin position="15"/>
        <end position="56"/>
    </location>
</feature>
<gene>
    <name evidence="2" type="ORF">WICANDRAFT_84919</name>
</gene>
<dbReference type="EMBL" id="KV454211">
    <property type="protein sequence ID" value="ODQ59329.1"/>
    <property type="molecule type" value="Genomic_DNA"/>
</dbReference>
<protein>
    <submittedName>
        <fullName evidence="2">Uncharacterized protein</fullName>
    </submittedName>
</protein>
<accession>A0A1E3P1H0</accession>